<dbReference type="InterPro" id="IPR036638">
    <property type="entry name" value="HLH_DNA-bd_sf"/>
</dbReference>
<feature type="domain" description="BHLH" evidence="2">
    <location>
        <begin position="154"/>
        <end position="205"/>
    </location>
</feature>
<feature type="compositionally biased region" description="Low complexity" evidence="1">
    <location>
        <begin position="45"/>
        <end position="65"/>
    </location>
</feature>
<feature type="region of interest" description="Disordered" evidence="1">
    <location>
        <begin position="320"/>
        <end position="375"/>
    </location>
</feature>
<dbReference type="EMBL" id="JAGHQL010000101">
    <property type="protein sequence ID" value="KAH0538634.1"/>
    <property type="molecule type" value="Genomic_DNA"/>
</dbReference>
<dbReference type="Pfam" id="PF00010">
    <property type="entry name" value="HLH"/>
    <property type="match status" value="1"/>
</dbReference>
<feature type="compositionally biased region" description="Polar residues" evidence="1">
    <location>
        <begin position="113"/>
        <end position="147"/>
    </location>
</feature>
<evidence type="ECO:0000313" key="3">
    <source>
        <dbReference type="EMBL" id="KAH0538634.1"/>
    </source>
</evidence>
<feature type="region of interest" description="Disordered" evidence="1">
    <location>
        <begin position="35"/>
        <end position="155"/>
    </location>
</feature>
<feature type="region of interest" description="Disordered" evidence="1">
    <location>
        <begin position="215"/>
        <end position="252"/>
    </location>
</feature>
<evidence type="ECO:0000313" key="4">
    <source>
        <dbReference type="Proteomes" id="UP000698800"/>
    </source>
</evidence>
<gene>
    <name evidence="3" type="ORF">FGG08_004771</name>
</gene>
<dbReference type="OrthoDB" id="690068at2759"/>
<dbReference type="InterPro" id="IPR011598">
    <property type="entry name" value="bHLH_dom"/>
</dbReference>
<comment type="caution">
    <text evidence="3">The sequence shown here is derived from an EMBL/GenBank/DDBJ whole genome shotgun (WGS) entry which is preliminary data.</text>
</comment>
<keyword evidence="4" id="KW-1185">Reference proteome</keyword>
<dbReference type="CDD" id="cd00083">
    <property type="entry name" value="bHLH_SF"/>
    <property type="match status" value="1"/>
</dbReference>
<accession>A0A9P8L3K3</accession>
<proteinExistence type="predicted"/>
<dbReference type="PANTHER" id="PTHR46266">
    <property type="entry name" value="TRANSCRIPTION FACTOR TT8"/>
    <property type="match status" value="1"/>
</dbReference>
<reference evidence="3" key="1">
    <citation type="submission" date="2021-03" db="EMBL/GenBank/DDBJ databases">
        <title>Comparative genomics and phylogenomic investigation of the class Geoglossomycetes provide insights into ecological specialization and systematics.</title>
        <authorList>
            <person name="Melie T."/>
            <person name="Pirro S."/>
            <person name="Miller A.N."/>
            <person name="Quandt A."/>
        </authorList>
    </citation>
    <scope>NUCLEOTIDE SEQUENCE</scope>
    <source>
        <strain evidence="3">GBOQ0MN5Z8</strain>
    </source>
</reference>
<name>A0A9P8L3K3_9PEZI</name>
<dbReference type="Proteomes" id="UP000698800">
    <property type="component" value="Unassembled WGS sequence"/>
</dbReference>
<dbReference type="PANTHER" id="PTHR46266:SF4">
    <property type="entry name" value="TRANSCRIPTION FACTOR TT8"/>
    <property type="match status" value="1"/>
</dbReference>
<dbReference type="GO" id="GO:0046983">
    <property type="term" value="F:protein dimerization activity"/>
    <property type="evidence" value="ECO:0007669"/>
    <property type="project" value="InterPro"/>
</dbReference>
<organism evidence="3 4">
    <name type="scientific">Glutinoglossum americanum</name>
    <dbReference type="NCBI Taxonomy" id="1670608"/>
    <lineage>
        <taxon>Eukaryota</taxon>
        <taxon>Fungi</taxon>
        <taxon>Dikarya</taxon>
        <taxon>Ascomycota</taxon>
        <taxon>Pezizomycotina</taxon>
        <taxon>Geoglossomycetes</taxon>
        <taxon>Geoglossales</taxon>
        <taxon>Geoglossaceae</taxon>
        <taxon>Glutinoglossum</taxon>
    </lineage>
</organism>
<feature type="compositionally biased region" description="Polar residues" evidence="1">
    <location>
        <begin position="320"/>
        <end position="338"/>
    </location>
</feature>
<dbReference type="SMART" id="SM00353">
    <property type="entry name" value="HLH"/>
    <property type="match status" value="1"/>
</dbReference>
<dbReference type="AlphaFoldDB" id="A0A9P8L3K3"/>
<protein>
    <recommendedName>
        <fullName evidence="2">BHLH domain-containing protein</fullName>
    </recommendedName>
</protein>
<dbReference type="PROSITE" id="PS50888">
    <property type="entry name" value="BHLH"/>
    <property type="match status" value="1"/>
</dbReference>
<evidence type="ECO:0000259" key="2">
    <source>
        <dbReference type="PROSITE" id="PS50888"/>
    </source>
</evidence>
<evidence type="ECO:0000256" key="1">
    <source>
        <dbReference type="SAM" id="MobiDB-lite"/>
    </source>
</evidence>
<sequence length="375" mass="40838">MPPPALPPTPISSSDITAKDGLNLSSLELSFTLPPPAIARDDGSRSSCASNSSSSSFRPMSPKSPLNTTAEHAMSRRRPLAAVAAVKEDFALPPPPTRSRTIIQMKPRPDETPVQQQVNLPTKGTQNKAAASQNTGSNKRKQPTPTSVAGRKIARKTAHSLIERRRRSKMNEEFGVLKQMIPACQNQDMHKLAILQASIDYLRYLEQCIADLKANNTSNSPRSSPPSIRVCFSPQTHQSTQPDNERDDDPDVELDVDMADTFTPSSDDIASPLPQQELHQQLQERLTTHSATATPLISPQQQQQQQQQQHHYVLPAASLSTTTPPALQPHSPSTSPTILPQRDVDQEAAGALLLLDKSRRGSSGRGMSVKDLLSS</sequence>
<dbReference type="SUPFAM" id="SSF47459">
    <property type="entry name" value="HLH, helix-loop-helix DNA-binding domain"/>
    <property type="match status" value="1"/>
</dbReference>
<feature type="compositionally biased region" description="Low complexity" evidence="1">
    <location>
        <begin position="215"/>
        <end position="227"/>
    </location>
</feature>
<dbReference type="Gene3D" id="4.10.280.10">
    <property type="entry name" value="Helix-loop-helix DNA-binding domain"/>
    <property type="match status" value="1"/>
</dbReference>